<feature type="region of interest" description="Disordered" evidence="1">
    <location>
        <begin position="149"/>
        <end position="179"/>
    </location>
</feature>
<feature type="compositionally biased region" description="Low complexity" evidence="1">
    <location>
        <begin position="265"/>
        <end position="275"/>
    </location>
</feature>
<feature type="compositionally biased region" description="Polar residues" evidence="1">
    <location>
        <begin position="890"/>
        <end position="901"/>
    </location>
</feature>
<dbReference type="OrthoDB" id="74412at2759"/>
<feature type="compositionally biased region" description="Pro residues" evidence="1">
    <location>
        <begin position="843"/>
        <end position="855"/>
    </location>
</feature>
<name>U4L4P1_PYROM</name>
<accession>U4L4P1</accession>
<sequence length="1088" mass="115720">MSLEGLDSVLLSEAFDGAQSDPGGWFWIKYVSRDEVELLGSGKNGAGEMREAAIPEPDDSPLFGFIRFRRRNVLVKYVPSGCSRVLMARSQVHFQLFAERCSPHDSTLAIASPAELNEQTLNSNCSTHTATASISSSSSLRSRRLTDIAENPDEGGDEAAKHGNNNNNNPYYVPSTPRLDYDDGCGSSAAAAKENSGLTNLDGLALSVVVTSHGDTGASDEGSVGVPVIPDRDPTVSSHFLSKGDFPSANNLSQPDSNEPRRKSTSSASSRPSASDIYNYYPYVPKVKLGPRPHVEPPNKQRPHSSNERSKTFPPSSSSSASNSSSVSNHSLSSSSSSNNAHSSSSSSLVSQSSLSASSLSVSSTFPSSSSSSAAAARDEELRASVPRSVHLPPRRTASSSRNAGTNPSLAALNIPEPQLPPSPTTPSSLYSFSIYSSNSTASVKTASEGPTPEKQRLMKALQLRKQKQNTEPETPSTPNLDTTTDSLHSNALLSPLQQHSPATAFVSTTSAAPEQLSSAPTMSITDDAPDAVHPVDNTAVAQTVDDATDNTRSQDLGNDDSVPAGSDDTKESHKSDETEESGEGSTEAETEGSASGKGDDDSVVAEPESTVENTEDPASLDSEVDKIEGTTKVRDDVDEEESDGESIVSLDQRTSESSKSSSAAASVASSSRSSTHQSDRQVSNAGLSANGASKSRASPTEVVVETARPSPFLKPAKPVTAKKVSVGGSVSQRIRQFQQLATNVPAAAAGPFAPSAFAAGGRPCTPTRSRSNSPIPDFLSTRPASSMSNKSPPRLGSISHEHSPLPALTPSISPATISARNSMLMPAANISSTPHNNRYSMPPQPHPKDMAPPPKPVRAKMEIVEMDNKTHGLQVTTKINWDGSHRDVTSPNISPSSSLYRPSLDMIHSPTSDISPVELPGLRNELPMRRDSVSHHSRSSSAKSDSRERSPKSPGLLQRMSSTLSRKTKEASPPRPPVPVESATKKYLHTGSINVQLPDTMLWKRRYMKIDSDGWLCLSLTDDENAPQTRKYHIASEVRKIDLPDVDEQELPYSVRLMLREGGMLQCACQNSAEQKQVLGVVRSCLA</sequence>
<feature type="compositionally biased region" description="Polar residues" evidence="1">
    <location>
        <begin position="397"/>
        <end position="409"/>
    </location>
</feature>
<dbReference type="STRING" id="1076935.U4L4P1"/>
<feature type="compositionally biased region" description="Low complexity" evidence="1">
    <location>
        <begin position="646"/>
        <end position="675"/>
    </location>
</feature>
<feature type="region of interest" description="Disordered" evidence="1">
    <location>
        <begin position="506"/>
        <end position="723"/>
    </location>
</feature>
<feature type="compositionally biased region" description="Basic and acidic residues" evidence="1">
    <location>
        <begin position="293"/>
        <end position="311"/>
    </location>
</feature>
<feature type="region of interest" description="Disordered" evidence="1">
    <location>
        <begin position="832"/>
        <end position="855"/>
    </location>
</feature>
<feature type="region of interest" description="Disordered" evidence="1">
    <location>
        <begin position="463"/>
        <end position="488"/>
    </location>
</feature>
<feature type="compositionally biased region" description="Polar residues" evidence="1">
    <location>
        <begin position="470"/>
        <end position="488"/>
    </location>
</feature>
<dbReference type="OMA" id="GNTLQCA"/>
<dbReference type="AlphaFoldDB" id="U4L4P1"/>
<evidence type="ECO:0008006" key="4">
    <source>
        <dbReference type="Google" id="ProtNLM"/>
    </source>
</evidence>
<dbReference type="Proteomes" id="UP000018144">
    <property type="component" value="Unassembled WGS sequence"/>
</dbReference>
<proteinExistence type="predicted"/>
<feature type="compositionally biased region" description="Polar residues" evidence="1">
    <location>
        <begin position="506"/>
        <end position="525"/>
    </location>
</feature>
<feature type="compositionally biased region" description="Low complexity" evidence="1">
    <location>
        <begin position="360"/>
        <end position="376"/>
    </location>
</feature>
<dbReference type="SUPFAM" id="SSF55753">
    <property type="entry name" value="Actin depolymerizing proteins"/>
    <property type="match status" value="1"/>
</dbReference>
<dbReference type="InterPro" id="IPR029006">
    <property type="entry name" value="ADF-H/Gelsolin-like_dom_sf"/>
</dbReference>
<feature type="compositionally biased region" description="Polar residues" evidence="1">
    <location>
        <begin position="248"/>
        <end position="257"/>
    </location>
</feature>
<feature type="region of interest" description="Disordered" evidence="1">
    <location>
        <begin position="360"/>
        <end position="427"/>
    </location>
</feature>
<evidence type="ECO:0000313" key="3">
    <source>
        <dbReference type="Proteomes" id="UP000018144"/>
    </source>
</evidence>
<feature type="compositionally biased region" description="Polar residues" evidence="1">
    <location>
        <begin position="681"/>
        <end position="699"/>
    </location>
</feature>
<feature type="compositionally biased region" description="Polar residues" evidence="1">
    <location>
        <begin position="783"/>
        <end position="792"/>
    </location>
</feature>
<feature type="compositionally biased region" description="Low complexity" evidence="1">
    <location>
        <begin position="316"/>
        <end position="348"/>
    </location>
</feature>
<protein>
    <recommendedName>
        <fullName evidence="4">ADF-H domain-containing protein</fullName>
    </recommendedName>
</protein>
<feature type="region of interest" description="Disordered" evidence="1">
    <location>
        <begin position="879"/>
        <end position="986"/>
    </location>
</feature>
<evidence type="ECO:0000313" key="2">
    <source>
        <dbReference type="EMBL" id="CCX05000.1"/>
    </source>
</evidence>
<organism evidence="2 3">
    <name type="scientific">Pyronema omphalodes (strain CBS 100304)</name>
    <name type="common">Pyronema confluens</name>
    <dbReference type="NCBI Taxonomy" id="1076935"/>
    <lineage>
        <taxon>Eukaryota</taxon>
        <taxon>Fungi</taxon>
        <taxon>Dikarya</taxon>
        <taxon>Ascomycota</taxon>
        <taxon>Pezizomycotina</taxon>
        <taxon>Pezizomycetes</taxon>
        <taxon>Pezizales</taxon>
        <taxon>Pyronemataceae</taxon>
        <taxon>Pyronema</taxon>
    </lineage>
</organism>
<feature type="compositionally biased region" description="Basic and acidic residues" evidence="1">
    <location>
        <begin position="624"/>
        <end position="636"/>
    </location>
</feature>
<dbReference type="Gene3D" id="3.40.20.10">
    <property type="entry name" value="Severin"/>
    <property type="match status" value="1"/>
</dbReference>
<feature type="compositionally biased region" description="Basic and acidic residues" evidence="1">
    <location>
        <begin position="568"/>
        <end position="577"/>
    </location>
</feature>
<feature type="region of interest" description="Disordered" evidence="1">
    <location>
        <begin position="760"/>
        <end position="814"/>
    </location>
</feature>
<dbReference type="EMBL" id="HF935225">
    <property type="protein sequence ID" value="CCX05000.1"/>
    <property type="molecule type" value="Genomic_DNA"/>
</dbReference>
<evidence type="ECO:0000256" key="1">
    <source>
        <dbReference type="SAM" id="MobiDB-lite"/>
    </source>
</evidence>
<dbReference type="eggNOG" id="ENOG502RYYT">
    <property type="taxonomic scope" value="Eukaryota"/>
</dbReference>
<gene>
    <name evidence="2" type="ORF">PCON_04270</name>
</gene>
<feature type="region of interest" description="Disordered" evidence="1">
    <location>
        <begin position="215"/>
        <end position="348"/>
    </location>
</feature>
<feature type="compositionally biased region" description="Acidic residues" evidence="1">
    <location>
        <begin position="578"/>
        <end position="591"/>
    </location>
</feature>
<reference evidence="2 3" key="1">
    <citation type="journal article" date="2013" name="PLoS Genet.">
        <title>The genome and development-dependent transcriptomes of Pyronema confluens: a window into fungal evolution.</title>
        <authorList>
            <person name="Traeger S."/>
            <person name="Altegoer F."/>
            <person name="Freitag M."/>
            <person name="Gabaldon T."/>
            <person name="Kempken F."/>
            <person name="Kumar A."/>
            <person name="Marcet-Houben M."/>
            <person name="Poggeler S."/>
            <person name="Stajich J.E."/>
            <person name="Nowrousian M."/>
        </authorList>
    </citation>
    <scope>NUCLEOTIDE SEQUENCE [LARGE SCALE GENOMIC DNA]</scope>
    <source>
        <strain evidence="3">CBS 100304</strain>
        <tissue evidence="2">Vegetative mycelium</tissue>
    </source>
</reference>
<keyword evidence="3" id="KW-1185">Reference proteome</keyword>